<dbReference type="InterPro" id="IPR008197">
    <property type="entry name" value="WAP_dom"/>
</dbReference>
<dbReference type="InterPro" id="IPR013783">
    <property type="entry name" value="Ig-like_fold"/>
</dbReference>
<accession>A0AAN8Q377</accession>
<dbReference type="Pfam" id="PF00041">
    <property type="entry name" value="fn3"/>
    <property type="match status" value="2"/>
</dbReference>
<dbReference type="GO" id="GO:0030414">
    <property type="term" value="F:peptidase inhibitor activity"/>
    <property type="evidence" value="ECO:0007669"/>
    <property type="project" value="InterPro"/>
</dbReference>
<keyword evidence="4" id="KW-1185">Reference proteome</keyword>
<gene>
    <name evidence="3" type="ORF">SNE40_008054</name>
</gene>
<dbReference type="PANTHER" id="PTHR14131">
    <property type="entry name" value="ANOSMIN"/>
    <property type="match status" value="1"/>
</dbReference>
<dbReference type="InterPro" id="IPR003961">
    <property type="entry name" value="FN3_dom"/>
</dbReference>
<dbReference type="PROSITE" id="PS50853">
    <property type="entry name" value="FN3"/>
    <property type="match status" value="2"/>
</dbReference>
<feature type="domain" description="WAP" evidence="2">
    <location>
        <begin position="71"/>
        <end position="120"/>
    </location>
</feature>
<protein>
    <recommendedName>
        <fullName evidence="5">Anosmin-1</fullName>
    </recommendedName>
</protein>
<dbReference type="AlphaFoldDB" id="A0AAN8Q377"/>
<dbReference type="GO" id="GO:0005576">
    <property type="term" value="C:extracellular region"/>
    <property type="evidence" value="ECO:0007669"/>
    <property type="project" value="InterPro"/>
</dbReference>
<comment type="caution">
    <text evidence="3">The sequence shown here is derived from an EMBL/GenBank/DDBJ whole genome shotgun (WGS) entry which is preliminary data.</text>
</comment>
<feature type="domain" description="Fibronectin type-III" evidence="1">
    <location>
        <begin position="128"/>
        <end position="229"/>
    </location>
</feature>
<dbReference type="SUPFAM" id="SSF49265">
    <property type="entry name" value="Fibronectin type III"/>
    <property type="match status" value="2"/>
</dbReference>
<organism evidence="3 4">
    <name type="scientific">Patella caerulea</name>
    <name type="common">Rayed Mediterranean limpet</name>
    <dbReference type="NCBI Taxonomy" id="87958"/>
    <lineage>
        <taxon>Eukaryota</taxon>
        <taxon>Metazoa</taxon>
        <taxon>Spiralia</taxon>
        <taxon>Lophotrochozoa</taxon>
        <taxon>Mollusca</taxon>
        <taxon>Gastropoda</taxon>
        <taxon>Patellogastropoda</taxon>
        <taxon>Patelloidea</taxon>
        <taxon>Patellidae</taxon>
        <taxon>Patella</taxon>
    </lineage>
</organism>
<dbReference type="PROSITE" id="PS51390">
    <property type="entry name" value="WAP"/>
    <property type="match status" value="1"/>
</dbReference>
<dbReference type="InterPro" id="IPR042447">
    <property type="entry name" value="Anosmin-1"/>
</dbReference>
<dbReference type="EMBL" id="JAZGQO010000006">
    <property type="protein sequence ID" value="KAK6185921.1"/>
    <property type="molecule type" value="Genomic_DNA"/>
</dbReference>
<dbReference type="Proteomes" id="UP001347796">
    <property type="component" value="Unassembled WGS sequence"/>
</dbReference>
<dbReference type="SMART" id="SM00060">
    <property type="entry name" value="FN3"/>
    <property type="match status" value="4"/>
</dbReference>
<dbReference type="Pfam" id="PF00095">
    <property type="entry name" value="WAP"/>
    <property type="match status" value="1"/>
</dbReference>
<feature type="domain" description="Fibronectin type-III" evidence="1">
    <location>
        <begin position="231"/>
        <end position="340"/>
    </location>
</feature>
<name>A0AAN8Q377_PATCE</name>
<sequence>MVDPLIRKCKQSQDCRWCLHICDRRDAEYYTNLQHCKSYCQFCLESWCHKDGEMQTSNSCGKTCGFVHRAAETKAGSCKTVTNNKALIPSCVKECKKDSNCGRNKKCCRHGCSATCEKPMDIDILPPKPEKITIKDNEDKGIIVSWVQGKNDEGRERIDPEFYLLQYWPRSSPVGREQLITSTTEYSINLPLHSFQPGASFKFRVAAINIHGSRGYSNVTVYTKLLLEPPKPENLKVERSVYTNNKVDLTITWQPPRLPYRLAVKRFLVFWVLIPKTSTSYVRQNYSRKSVPADVNRFKIPKLEPGTQYLITVKALVALNGNQRVGRPASLSIETYSPPQPVNSDNGVTWNHAGGNVYNISVLESFYHNGIIKASVTWKSTISAEKYMIYWKAENCQQPSSPSHFQEKSATSHSQEFNLYNLQYGCDYVVRIHAVDIKAIMGPGAVTSFKTPICSEIKIKGHSSHSCPNQVSSKLEPPHGIEVEIKDGLCNDLSVVVKWRPVPWKEGINYFVQWGASTESSKTQIIYTSQPHKLTLSGNVGKVILYQVEYATHYTLQLSVISSYEKGRPVIKTFKTPQQNCSHSTGSAVTDSSVNISTFITNKQLYNHVNTDVNKTNTSVSHYYTINYFTLYTLMILIYCIV</sequence>
<dbReference type="InterPro" id="IPR036116">
    <property type="entry name" value="FN3_sf"/>
</dbReference>
<dbReference type="CDD" id="cd00063">
    <property type="entry name" value="FN3"/>
    <property type="match status" value="2"/>
</dbReference>
<dbReference type="SUPFAM" id="SSF57256">
    <property type="entry name" value="Elafin-like"/>
    <property type="match status" value="1"/>
</dbReference>
<dbReference type="GO" id="GO:0030182">
    <property type="term" value="P:neuron differentiation"/>
    <property type="evidence" value="ECO:0007669"/>
    <property type="project" value="TreeGrafter"/>
</dbReference>
<dbReference type="SMART" id="SM00217">
    <property type="entry name" value="WAP"/>
    <property type="match status" value="1"/>
</dbReference>
<dbReference type="Gene3D" id="4.10.75.10">
    <property type="entry name" value="Elafin-like"/>
    <property type="match status" value="1"/>
</dbReference>
<dbReference type="InterPro" id="IPR036645">
    <property type="entry name" value="Elafin-like_sf"/>
</dbReference>
<dbReference type="Gene3D" id="2.60.40.10">
    <property type="entry name" value="Immunoglobulins"/>
    <property type="match status" value="2"/>
</dbReference>
<dbReference type="GO" id="GO:0009986">
    <property type="term" value="C:cell surface"/>
    <property type="evidence" value="ECO:0007669"/>
    <property type="project" value="TreeGrafter"/>
</dbReference>
<evidence type="ECO:0000259" key="1">
    <source>
        <dbReference type="PROSITE" id="PS50853"/>
    </source>
</evidence>
<reference evidence="3 4" key="1">
    <citation type="submission" date="2024-01" db="EMBL/GenBank/DDBJ databases">
        <title>The genome of the rayed Mediterranean limpet Patella caerulea (Linnaeus, 1758).</title>
        <authorList>
            <person name="Anh-Thu Weber A."/>
            <person name="Halstead-Nussloch G."/>
        </authorList>
    </citation>
    <scope>NUCLEOTIDE SEQUENCE [LARGE SCALE GENOMIC DNA]</scope>
    <source>
        <strain evidence="3">AATW-2023a</strain>
        <tissue evidence="3">Whole specimen</tissue>
    </source>
</reference>
<evidence type="ECO:0000313" key="4">
    <source>
        <dbReference type="Proteomes" id="UP001347796"/>
    </source>
</evidence>
<proteinExistence type="predicted"/>
<evidence type="ECO:0008006" key="5">
    <source>
        <dbReference type="Google" id="ProtNLM"/>
    </source>
</evidence>
<evidence type="ECO:0000259" key="2">
    <source>
        <dbReference type="PROSITE" id="PS51390"/>
    </source>
</evidence>
<dbReference type="PANTHER" id="PTHR14131:SF5">
    <property type="entry name" value="ANOSMIN-1"/>
    <property type="match status" value="1"/>
</dbReference>
<evidence type="ECO:0000313" key="3">
    <source>
        <dbReference type="EMBL" id="KAK6185921.1"/>
    </source>
</evidence>